<dbReference type="EMBL" id="CAXHTA020000012">
    <property type="protein sequence ID" value="CAL5225532.1"/>
    <property type="molecule type" value="Genomic_DNA"/>
</dbReference>
<sequence>MLCIPPNPTTEGRLEVDLDLNTEEWHGITSRLKEVLAHLKAQNKYLKNQGGNDVPLDNQDSHLNGQSTEHHLPALDDGTSQGALHAETPVQAAIYQHSLSPEPGHAEHEHALPGSDLPAALQAMLNSSELQASQQTSQADARQVGQTMHSRQMSAVKPEHAAHAPSPWPEQISQQLWDSAPAPQQAPPPQEAGTWTVVWRTDDLDSDGALISGLAHVPGLPGLAGGDGHAGYLISAANQALNLYECSASGGCGEASLQLMHQLSAETQISTLAADASSLLLLASAQDAGRPTRCVAMHSLNPERGLFEPQGRVPLPPIGCPLPGTATLLQHKPQVVSLHGLGRPLTGCCAASYGTSLVVYSTKCAPGEIPTPKAYWQGHGAPVTSLHASEYGMQLWSGAEDGSMHAWDMRNKPSQPAVRLHQAGAVRGLCFVREHCMQSGSSDGSVHVWDVRYPHQALHSLRMPDSGGITASALSPFRDALVVGTVKGSVFAISTADEQYSITQCARLEAPVSHICWNGGTGEVYASVAAQVAVLRQR</sequence>
<dbReference type="Gene3D" id="2.130.10.10">
    <property type="entry name" value="YVTN repeat-like/Quinoprotein amine dehydrogenase"/>
    <property type="match status" value="1"/>
</dbReference>
<evidence type="ECO:0000256" key="1">
    <source>
        <dbReference type="ARBA" id="ARBA00022574"/>
    </source>
</evidence>
<organism evidence="5 6">
    <name type="scientific">Coccomyxa viridis</name>
    <dbReference type="NCBI Taxonomy" id="1274662"/>
    <lineage>
        <taxon>Eukaryota</taxon>
        <taxon>Viridiplantae</taxon>
        <taxon>Chlorophyta</taxon>
        <taxon>core chlorophytes</taxon>
        <taxon>Trebouxiophyceae</taxon>
        <taxon>Trebouxiophyceae incertae sedis</taxon>
        <taxon>Coccomyxaceae</taxon>
        <taxon>Coccomyxa</taxon>
    </lineage>
</organism>
<dbReference type="InterPro" id="IPR015943">
    <property type="entry name" value="WD40/YVTN_repeat-like_dom_sf"/>
</dbReference>
<evidence type="ECO:0000313" key="5">
    <source>
        <dbReference type="EMBL" id="CAL5225532.1"/>
    </source>
</evidence>
<feature type="region of interest" description="Disordered" evidence="4">
    <location>
        <begin position="48"/>
        <end position="81"/>
    </location>
</feature>
<dbReference type="PANTHER" id="PTHR19848">
    <property type="entry name" value="WD40 REPEAT PROTEIN"/>
    <property type="match status" value="1"/>
</dbReference>
<comment type="caution">
    <text evidence="5">The sequence shown here is derived from an EMBL/GenBank/DDBJ whole genome shotgun (WGS) entry which is preliminary data.</text>
</comment>
<proteinExistence type="predicted"/>
<dbReference type="InterPro" id="IPR036322">
    <property type="entry name" value="WD40_repeat_dom_sf"/>
</dbReference>
<feature type="region of interest" description="Disordered" evidence="4">
    <location>
        <begin position="128"/>
        <end position="169"/>
    </location>
</feature>
<keyword evidence="1 3" id="KW-0853">WD repeat</keyword>
<protein>
    <submittedName>
        <fullName evidence="5">G8365 protein</fullName>
    </submittedName>
</protein>
<feature type="compositionally biased region" description="Polar residues" evidence="4">
    <location>
        <begin position="128"/>
        <end position="153"/>
    </location>
</feature>
<evidence type="ECO:0000256" key="3">
    <source>
        <dbReference type="PROSITE-ProRule" id="PRU00221"/>
    </source>
</evidence>
<accession>A0ABP1G4N9</accession>
<dbReference type="PROSITE" id="PS00678">
    <property type="entry name" value="WD_REPEATS_1"/>
    <property type="match status" value="1"/>
</dbReference>
<dbReference type="Proteomes" id="UP001497392">
    <property type="component" value="Unassembled WGS sequence"/>
</dbReference>
<feature type="repeat" description="WD" evidence="3">
    <location>
        <begin position="376"/>
        <end position="411"/>
    </location>
</feature>
<dbReference type="Pfam" id="PF00400">
    <property type="entry name" value="WD40"/>
    <property type="match status" value="1"/>
</dbReference>
<dbReference type="InterPro" id="IPR019775">
    <property type="entry name" value="WD40_repeat_CS"/>
</dbReference>
<dbReference type="SMART" id="SM00320">
    <property type="entry name" value="WD40"/>
    <property type="match status" value="3"/>
</dbReference>
<keyword evidence="6" id="KW-1185">Reference proteome</keyword>
<evidence type="ECO:0000256" key="2">
    <source>
        <dbReference type="ARBA" id="ARBA00022737"/>
    </source>
</evidence>
<evidence type="ECO:0000313" key="6">
    <source>
        <dbReference type="Proteomes" id="UP001497392"/>
    </source>
</evidence>
<keyword evidence="2" id="KW-0677">Repeat</keyword>
<dbReference type="PROSITE" id="PS50082">
    <property type="entry name" value="WD_REPEATS_2"/>
    <property type="match status" value="2"/>
</dbReference>
<dbReference type="PANTHER" id="PTHR19848:SF8">
    <property type="entry name" value="F-BOX AND WD REPEAT DOMAIN CONTAINING 7"/>
    <property type="match status" value="1"/>
</dbReference>
<dbReference type="SUPFAM" id="SSF50978">
    <property type="entry name" value="WD40 repeat-like"/>
    <property type="match status" value="1"/>
</dbReference>
<reference evidence="5 6" key="1">
    <citation type="submission" date="2024-06" db="EMBL/GenBank/DDBJ databases">
        <authorList>
            <person name="Kraege A."/>
            <person name="Thomma B."/>
        </authorList>
    </citation>
    <scope>NUCLEOTIDE SEQUENCE [LARGE SCALE GENOMIC DNA]</scope>
</reference>
<dbReference type="PROSITE" id="PS50294">
    <property type="entry name" value="WD_REPEATS_REGION"/>
    <property type="match status" value="1"/>
</dbReference>
<name>A0ABP1G4N9_9CHLO</name>
<evidence type="ECO:0000256" key="4">
    <source>
        <dbReference type="SAM" id="MobiDB-lite"/>
    </source>
</evidence>
<feature type="repeat" description="WD" evidence="3">
    <location>
        <begin position="439"/>
        <end position="452"/>
    </location>
</feature>
<dbReference type="InterPro" id="IPR001680">
    <property type="entry name" value="WD40_rpt"/>
</dbReference>
<gene>
    <name evidence="5" type="primary">g8365</name>
    <name evidence="5" type="ORF">VP750_LOCUS7191</name>
</gene>